<proteinExistence type="predicted"/>
<organism evidence="2 3">
    <name type="scientific">Culex pipiens pipiens</name>
    <name type="common">Northern house mosquito</name>
    <dbReference type="NCBI Taxonomy" id="38569"/>
    <lineage>
        <taxon>Eukaryota</taxon>
        <taxon>Metazoa</taxon>
        <taxon>Ecdysozoa</taxon>
        <taxon>Arthropoda</taxon>
        <taxon>Hexapoda</taxon>
        <taxon>Insecta</taxon>
        <taxon>Pterygota</taxon>
        <taxon>Neoptera</taxon>
        <taxon>Endopterygota</taxon>
        <taxon>Diptera</taxon>
        <taxon>Nematocera</taxon>
        <taxon>Culicoidea</taxon>
        <taxon>Culicidae</taxon>
        <taxon>Culicinae</taxon>
        <taxon>Culicini</taxon>
        <taxon>Culex</taxon>
        <taxon>Culex</taxon>
    </lineage>
</organism>
<evidence type="ECO:0000313" key="3">
    <source>
        <dbReference type="Proteomes" id="UP001562425"/>
    </source>
</evidence>
<gene>
    <name evidence="2" type="ORF">pipiens_010710</name>
</gene>
<name>A0ABD1DAR3_CULPP</name>
<sequence>MSHALAGITPLLAPDRGTASPYKTKAGRKQFDDQEMSCPIAPDEATGERVKLRRRVGVFTGKNRREYTGWKKRLVAHLVLLKLDQVLKRTPPEVRGLGGRKDGAYQERCEQDCEVIDEICTTIEGAPLDQVAGWETSRKLQD</sequence>
<reference evidence="2 3" key="1">
    <citation type="submission" date="2024-05" db="EMBL/GenBank/DDBJ databases">
        <title>Culex pipiens pipiens assembly and annotation.</title>
        <authorList>
            <person name="Alout H."/>
            <person name="Durand T."/>
        </authorList>
    </citation>
    <scope>NUCLEOTIDE SEQUENCE [LARGE SCALE GENOMIC DNA]</scope>
    <source>
        <strain evidence="2">HA-2024</strain>
        <tissue evidence="2">Whole body</tissue>
    </source>
</reference>
<comment type="caution">
    <text evidence="2">The sequence shown here is derived from an EMBL/GenBank/DDBJ whole genome shotgun (WGS) entry which is preliminary data.</text>
</comment>
<evidence type="ECO:0000313" key="2">
    <source>
        <dbReference type="EMBL" id="KAL1396157.1"/>
    </source>
</evidence>
<protein>
    <submittedName>
        <fullName evidence="2">Uncharacterized protein</fullName>
    </submittedName>
</protein>
<feature type="region of interest" description="Disordered" evidence="1">
    <location>
        <begin position="1"/>
        <end position="42"/>
    </location>
</feature>
<dbReference type="Proteomes" id="UP001562425">
    <property type="component" value="Unassembled WGS sequence"/>
</dbReference>
<dbReference type="EMBL" id="JBEHCU010006813">
    <property type="protein sequence ID" value="KAL1396157.1"/>
    <property type="molecule type" value="Genomic_DNA"/>
</dbReference>
<dbReference type="AlphaFoldDB" id="A0ABD1DAR3"/>
<accession>A0ABD1DAR3</accession>
<evidence type="ECO:0000256" key="1">
    <source>
        <dbReference type="SAM" id="MobiDB-lite"/>
    </source>
</evidence>
<keyword evidence="3" id="KW-1185">Reference proteome</keyword>